<comment type="caution">
    <text evidence="2">The sequence shown here is derived from an EMBL/GenBank/DDBJ whole genome shotgun (WGS) entry which is preliminary data.</text>
</comment>
<protein>
    <submittedName>
        <fullName evidence="2">NTE</fullName>
        <ecNumber evidence="2">3.1.1.5</ecNumber>
    </submittedName>
</protein>
<evidence type="ECO:0000313" key="3">
    <source>
        <dbReference type="Proteomes" id="UP000683360"/>
    </source>
</evidence>
<dbReference type="EC" id="3.1.1.5" evidence="2"/>
<sequence length="1105" mass="123336">MAHHQGVLPHCNTHESMLTCLETVISDVHLDLTSIDSEVNKCLPTKHQVPGNTVTPPFFTEPASKIPIWTGILPVVAELTKSHSSAINTSDCISCVPNLPNILLSLEKEVDRHVQYVTYIYEKINAMPSTNNTGSIATSQSHLMRSSSMSRCKIRTNPSLPILQRSPKVLNLSQSHLYDITSVSQQMNTSTCSTESLQDAPDNQPSPPCLCCKNCANALRWFSESICSKVQSLKDQCHNLQSILMAELKEREKELMIQLAQKRKAKQTVTNNFSRLEGLGQQGISICSSIQIFAPANWNQSTSSTYNEPSTRYAADGQSCDEESTNPTIPSLSTTEGSYSITISQVPEQSPPPAPQVSLCSEPNMYQDNIYDEPIVHVKQEITDQQPSANTTADMLYRTVPQSPMPELLEYQRRRSSSMNQYGCTFSKDNFRKRSHTISHPASAKQFRDSDHYSTIDEMAEVYQTEDEPQLPLLHVNSSIGVTFPNNKPRKMKKSKSSILVRANKLKHFITKKFSRKSWGGQEVKKSPTSADVVPPEVHFFEYDFSDDDSYTCPINTTADTLGNLSTVTGTADTQTSLKINSSVSAVHIAKTDAEVTFTSSTSLDYNSLHDHIATIERELNTSASSDFVMSDQSACNFSRNHSFISQPKTGRMQMVIPAKISSSRFEALLISRPDSLSTISDIEQIEPTPAPASSSIQPCTSTVSKDVNPDNATRKRLLFDSKGYASPTSESIYSFHDDSSFDVSQSYATFRKLQKISSTPYHQPVKTIVQSTPYVVSTAATSIPQQLLNHLCQGHSSVEGRQNMLKLCHIKPYLIHGKVTLPYLLQLINNNRYSYSDLPGYNPATKQISQQMISCVWSQTNRSHIFARNLIWRLFTLAELFGGKTDNLSGDIIAAVQRATIEQYNITDHTWQWKCVPFIHRSINYLFQHKLRHPVFLCLLQQSDVGYQHGKALLNGWIKGGLVDELFRPKPGHRKAFKDQPQMKRVQTMAQPSLAKFTDLAELVSKIEEPSPSSNVSQSSFDTDDEINEAMFDDGNEEDDDDDEYEDDDDDDDDIDIEDVINADIIEEKEDDLSGDDNKGLSVGISKSDGSLRHRLGKSSDQSV</sequence>
<dbReference type="GO" id="GO:0004622">
    <property type="term" value="F:phosphatidylcholine lysophospholipase activity"/>
    <property type="evidence" value="ECO:0007669"/>
    <property type="project" value="UniProtKB-EC"/>
</dbReference>
<feature type="region of interest" description="Disordered" evidence="1">
    <location>
        <begin position="308"/>
        <end position="333"/>
    </location>
</feature>
<gene>
    <name evidence="2" type="ORF">MEDL_19527</name>
</gene>
<reference evidence="2" key="1">
    <citation type="submission" date="2021-03" db="EMBL/GenBank/DDBJ databases">
        <authorList>
            <person name="Bekaert M."/>
        </authorList>
    </citation>
    <scope>NUCLEOTIDE SEQUENCE</scope>
</reference>
<proteinExistence type="predicted"/>
<organism evidence="2 3">
    <name type="scientific">Mytilus edulis</name>
    <name type="common">Blue mussel</name>
    <dbReference type="NCBI Taxonomy" id="6550"/>
    <lineage>
        <taxon>Eukaryota</taxon>
        <taxon>Metazoa</taxon>
        <taxon>Spiralia</taxon>
        <taxon>Lophotrochozoa</taxon>
        <taxon>Mollusca</taxon>
        <taxon>Bivalvia</taxon>
        <taxon>Autobranchia</taxon>
        <taxon>Pteriomorphia</taxon>
        <taxon>Mytilida</taxon>
        <taxon>Mytiloidea</taxon>
        <taxon>Mytilidae</taxon>
        <taxon>Mytilinae</taxon>
        <taxon>Mytilus</taxon>
    </lineage>
</organism>
<feature type="region of interest" description="Disordered" evidence="1">
    <location>
        <begin position="1032"/>
        <end position="1105"/>
    </location>
</feature>
<name>A0A8S3R928_MYTED</name>
<evidence type="ECO:0000256" key="1">
    <source>
        <dbReference type="SAM" id="MobiDB-lite"/>
    </source>
</evidence>
<dbReference type="AlphaFoldDB" id="A0A8S3R928"/>
<dbReference type="EMBL" id="CAJPWZ010001013">
    <property type="protein sequence ID" value="CAG2205143.1"/>
    <property type="molecule type" value="Genomic_DNA"/>
</dbReference>
<feature type="compositionally biased region" description="Acidic residues" evidence="1">
    <location>
        <begin position="1032"/>
        <end position="1076"/>
    </location>
</feature>
<accession>A0A8S3R928</accession>
<keyword evidence="3" id="KW-1185">Reference proteome</keyword>
<dbReference type="OrthoDB" id="6076896at2759"/>
<evidence type="ECO:0000313" key="2">
    <source>
        <dbReference type="EMBL" id="CAG2205143.1"/>
    </source>
</evidence>
<dbReference type="Proteomes" id="UP000683360">
    <property type="component" value="Unassembled WGS sequence"/>
</dbReference>
<keyword evidence="2" id="KW-0378">Hydrolase</keyword>